<feature type="transmembrane region" description="Helical" evidence="10">
    <location>
        <begin position="355"/>
        <end position="374"/>
    </location>
</feature>
<feature type="transmembrane region" description="Helical" evidence="10">
    <location>
        <begin position="299"/>
        <end position="316"/>
    </location>
</feature>
<keyword evidence="8 10" id="KW-1133">Transmembrane helix</keyword>
<keyword evidence="5 10" id="KW-0812">Transmembrane</keyword>
<feature type="transmembrane region" description="Helical" evidence="10">
    <location>
        <begin position="12"/>
        <end position="32"/>
    </location>
</feature>
<evidence type="ECO:0000256" key="10">
    <source>
        <dbReference type="SAM" id="Phobius"/>
    </source>
</evidence>
<dbReference type="RefSeq" id="WP_302039968.1">
    <property type="nucleotide sequence ID" value="NZ_JAUKPO010000016.1"/>
</dbReference>
<gene>
    <name evidence="12" type="ORF">Q0590_23015</name>
</gene>
<dbReference type="PANTHER" id="PTHR31412">
    <property type="entry name" value="ZINC METALLOPROTEASE EGY1"/>
    <property type="match status" value="1"/>
</dbReference>
<feature type="transmembrane region" description="Helical" evidence="10">
    <location>
        <begin position="84"/>
        <end position="102"/>
    </location>
</feature>
<keyword evidence="7" id="KW-0809">Transit peptide</keyword>
<evidence type="ECO:0000313" key="12">
    <source>
        <dbReference type="EMBL" id="MDO1449167.1"/>
    </source>
</evidence>
<evidence type="ECO:0000256" key="3">
    <source>
        <dbReference type="ARBA" id="ARBA00007931"/>
    </source>
</evidence>
<evidence type="ECO:0000313" key="13">
    <source>
        <dbReference type="Proteomes" id="UP001168528"/>
    </source>
</evidence>
<evidence type="ECO:0000259" key="11">
    <source>
        <dbReference type="Pfam" id="PF02163"/>
    </source>
</evidence>
<keyword evidence="9 10" id="KW-0472">Membrane</keyword>
<evidence type="ECO:0000256" key="6">
    <source>
        <dbReference type="ARBA" id="ARBA00022801"/>
    </source>
</evidence>
<feature type="transmembrane region" description="Helical" evidence="10">
    <location>
        <begin position="53"/>
        <end position="72"/>
    </location>
</feature>
<dbReference type="InterPro" id="IPR044838">
    <property type="entry name" value="EGY1-like"/>
</dbReference>
<dbReference type="GO" id="GO:0006508">
    <property type="term" value="P:proteolysis"/>
    <property type="evidence" value="ECO:0007669"/>
    <property type="project" value="UniProtKB-KW"/>
</dbReference>
<feature type="transmembrane region" description="Helical" evidence="10">
    <location>
        <begin position="114"/>
        <end position="137"/>
    </location>
</feature>
<dbReference type="EMBL" id="JAUKPO010000016">
    <property type="protein sequence ID" value="MDO1449167.1"/>
    <property type="molecule type" value="Genomic_DNA"/>
</dbReference>
<sequence length="375" mass="42627">MGEHSIKTYFLHSFLFILTFITTTLAGAEWMFGNSFIFSPQPLGWPEFWQGMYFSIPFLSVLTVHEFGHYITARLYKIRLTLPYYIPFWLGIGSIGTMGAFIRIKSPMHTRQEYFDVGIAGPLAGFILALGVLLYGFTHLPPPEHIFTIHPEYQQYGLAYAQHVYKDTEGGFALGRNLLFVLFEKWVVTDPARIPNVYEMAHYPFLFAGYLSLFFTSLNLLPIGQLDGGHILFSMVGYRKHSLIAPVLFVGFVFYAGLGLVVPPASETEFLDTFHWALLYFGFLFITFSRTVNGAKNTILLSLSVFAGQYLLSFLFPGIEGYYGWLLFSFILGRFLGVYHPPVLYDRPLSAGRQALGWLSLLVFILSFSPKPFIM</sequence>
<feature type="transmembrane region" description="Helical" evidence="10">
    <location>
        <begin position="274"/>
        <end position="292"/>
    </location>
</feature>
<feature type="transmembrane region" description="Helical" evidence="10">
    <location>
        <begin position="242"/>
        <end position="262"/>
    </location>
</feature>
<comment type="cofactor">
    <cofactor evidence="1">
        <name>Zn(2+)</name>
        <dbReference type="ChEBI" id="CHEBI:29105"/>
    </cofactor>
</comment>
<evidence type="ECO:0000256" key="4">
    <source>
        <dbReference type="ARBA" id="ARBA00022670"/>
    </source>
</evidence>
<keyword evidence="13" id="KW-1185">Reference proteome</keyword>
<proteinExistence type="inferred from homology"/>
<accession>A0ABT8RAR2</accession>
<reference evidence="12" key="1">
    <citation type="submission" date="2023-07" db="EMBL/GenBank/DDBJ databases">
        <title>The genome sequence of Rhodocytophaga aerolata KACC 12507.</title>
        <authorList>
            <person name="Zhang X."/>
        </authorList>
    </citation>
    <scope>NUCLEOTIDE SEQUENCE</scope>
    <source>
        <strain evidence="12">KACC 12507</strain>
    </source>
</reference>
<keyword evidence="4 12" id="KW-0645">Protease</keyword>
<organism evidence="12 13">
    <name type="scientific">Rhodocytophaga aerolata</name>
    <dbReference type="NCBI Taxonomy" id="455078"/>
    <lineage>
        <taxon>Bacteria</taxon>
        <taxon>Pseudomonadati</taxon>
        <taxon>Bacteroidota</taxon>
        <taxon>Cytophagia</taxon>
        <taxon>Cytophagales</taxon>
        <taxon>Rhodocytophagaceae</taxon>
        <taxon>Rhodocytophaga</taxon>
    </lineage>
</organism>
<keyword evidence="6" id="KW-0378">Hydrolase</keyword>
<comment type="subcellular location">
    <subcellularLocation>
        <location evidence="2">Membrane</location>
        <topology evidence="2">Multi-pass membrane protein</topology>
    </subcellularLocation>
</comment>
<evidence type="ECO:0000256" key="5">
    <source>
        <dbReference type="ARBA" id="ARBA00022692"/>
    </source>
</evidence>
<evidence type="ECO:0000256" key="1">
    <source>
        <dbReference type="ARBA" id="ARBA00001947"/>
    </source>
</evidence>
<dbReference type="Proteomes" id="UP001168528">
    <property type="component" value="Unassembled WGS sequence"/>
</dbReference>
<protein>
    <submittedName>
        <fullName evidence="12">Site-2 protease family protein</fullName>
    </submittedName>
</protein>
<feature type="domain" description="Peptidase M50" evidence="11">
    <location>
        <begin position="53"/>
        <end position="242"/>
    </location>
</feature>
<evidence type="ECO:0000256" key="7">
    <source>
        <dbReference type="ARBA" id="ARBA00022946"/>
    </source>
</evidence>
<dbReference type="CDD" id="cd06160">
    <property type="entry name" value="S2P-M50_like_2"/>
    <property type="match status" value="1"/>
</dbReference>
<comment type="caution">
    <text evidence="12">The sequence shown here is derived from an EMBL/GenBank/DDBJ whole genome shotgun (WGS) entry which is preliminary data.</text>
</comment>
<evidence type="ECO:0000256" key="8">
    <source>
        <dbReference type="ARBA" id="ARBA00022989"/>
    </source>
</evidence>
<feature type="transmembrane region" description="Helical" evidence="10">
    <location>
        <begin position="322"/>
        <end position="343"/>
    </location>
</feature>
<evidence type="ECO:0000256" key="2">
    <source>
        <dbReference type="ARBA" id="ARBA00004141"/>
    </source>
</evidence>
<dbReference type="Pfam" id="PF02163">
    <property type="entry name" value="Peptidase_M50"/>
    <property type="match status" value="1"/>
</dbReference>
<dbReference type="GO" id="GO:0008233">
    <property type="term" value="F:peptidase activity"/>
    <property type="evidence" value="ECO:0007669"/>
    <property type="project" value="UniProtKB-KW"/>
</dbReference>
<comment type="similarity">
    <text evidence="3">Belongs to the peptidase M50B family.</text>
</comment>
<dbReference type="InterPro" id="IPR008915">
    <property type="entry name" value="Peptidase_M50"/>
</dbReference>
<dbReference type="PANTHER" id="PTHR31412:SF0">
    <property type="entry name" value="ZINC METALLOPROTEASE EGY1, CHLOROPLASTIC-RELATED"/>
    <property type="match status" value="1"/>
</dbReference>
<name>A0ABT8RAR2_9BACT</name>
<evidence type="ECO:0000256" key="9">
    <source>
        <dbReference type="ARBA" id="ARBA00023136"/>
    </source>
</evidence>